<gene>
    <name evidence="2" type="ORF">Bathy02g01640</name>
</gene>
<protein>
    <submittedName>
        <fullName evidence="2">Uncharacterized protein</fullName>
    </submittedName>
</protein>
<keyword evidence="1" id="KW-0812">Transmembrane</keyword>
<dbReference type="EMBL" id="FO082277">
    <property type="protein sequence ID" value="CCO15040.1"/>
    <property type="molecule type" value="Genomic_DNA"/>
</dbReference>
<name>K8ERK6_9CHLO</name>
<dbReference type="RefSeq" id="XP_007514800.1">
    <property type="nucleotide sequence ID" value="XM_007514738.1"/>
</dbReference>
<dbReference type="AlphaFoldDB" id="K8ERK6"/>
<evidence type="ECO:0000313" key="2">
    <source>
        <dbReference type="EMBL" id="CCO15040.1"/>
    </source>
</evidence>
<evidence type="ECO:0000256" key="1">
    <source>
        <dbReference type="SAM" id="Phobius"/>
    </source>
</evidence>
<feature type="transmembrane region" description="Helical" evidence="1">
    <location>
        <begin position="72"/>
        <end position="95"/>
    </location>
</feature>
<evidence type="ECO:0000313" key="3">
    <source>
        <dbReference type="Proteomes" id="UP000198341"/>
    </source>
</evidence>
<sequence>MVSPAAATSSSSSSSFSVQIPRIIFRYLVVALALNVYMAPGATVADKLENAFANMFGSMVRPLSSWTRAKEFYTVLETTGAVAVLKVALLCKAIAYTLRRKNSRATEAQAQEGKKKE</sequence>
<feature type="transmembrane region" description="Helical" evidence="1">
    <location>
        <begin position="24"/>
        <end position="45"/>
    </location>
</feature>
<dbReference type="Proteomes" id="UP000198341">
    <property type="component" value="Chromosome 2"/>
</dbReference>
<organism evidence="2 3">
    <name type="scientific">Bathycoccus prasinos</name>
    <dbReference type="NCBI Taxonomy" id="41875"/>
    <lineage>
        <taxon>Eukaryota</taxon>
        <taxon>Viridiplantae</taxon>
        <taxon>Chlorophyta</taxon>
        <taxon>Mamiellophyceae</taxon>
        <taxon>Mamiellales</taxon>
        <taxon>Bathycoccaceae</taxon>
        <taxon>Bathycoccus</taxon>
    </lineage>
</organism>
<reference evidence="2 3" key="1">
    <citation type="submission" date="2011-10" db="EMBL/GenBank/DDBJ databases">
        <authorList>
            <person name="Genoscope - CEA"/>
        </authorList>
    </citation>
    <scope>NUCLEOTIDE SEQUENCE [LARGE SCALE GENOMIC DNA]</scope>
    <source>
        <strain evidence="2 3">RCC 1105</strain>
    </source>
</reference>
<keyword evidence="1" id="KW-1133">Transmembrane helix</keyword>
<accession>K8ERK6</accession>
<keyword evidence="3" id="KW-1185">Reference proteome</keyword>
<dbReference type="GeneID" id="19017278"/>
<proteinExistence type="predicted"/>
<keyword evidence="1" id="KW-0472">Membrane</keyword>
<dbReference type="KEGG" id="bpg:Bathy02g01640"/>